<evidence type="ECO:0000256" key="4">
    <source>
        <dbReference type="ARBA" id="ARBA00022664"/>
    </source>
</evidence>
<dbReference type="KEGG" id="ago:AGOS_AFR503W"/>
<dbReference type="HOGENOM" id="CLU_125546_0_0_1"/>
<dbReference type="AlphaFoldDB" id="Q752S0"/>
<reference evidence="10" key="2">
    <citation type="journal article" date="2013" name="G3 (Bethesda)">
        <title>Genomes of Ashbya fungi isolated from insects reveal four mating-type loci, numerous translocations, lack of transposons, and distinct gene duplications.</title>
        <authorList>
            <person name="Dietrich F.S."/>
            <person name="Voegeli S."/>
            <person name="Kuo S."/>
            <person name="Philippsen P."/>
        </authorList>
    </citation>
    <scope>GENOME REANNOTATION</scope>
    <source>
        <strain evidence="10">ATCC 10895 / CBS 109.51 / FGSC 9923 / NRRL Y-1056</strain>
    </source>
</reference>
<dbReference type="InterPro" id="IPR039979">
    <property type="entry name" value="PRPF18"/>
</dbReference>
<dbReference type="STRING" id="284811.Q752S0"/>
<keyword evidence="10" id="KW-1185">Reference proteome</keyword>
<dbReference type="InterPro" id="IPR004098">
    <property type="entry name" value="Prp18"/>
</dbReference>
<dbReference type="OMA" id="PIGVTQI"/>
<evidence type="ECO:0000256" key="7">
    <source>
        <dbReference type="ARBA" id="ARBA00023242"/>
    </source>
</evidence>
<dbReference type="PANTHER" id="PTHR13007">
    <property type="entry name" value="PRE-MRNA SPLICING FACTOR-RELATED"/>
    <property type="match status" value="1"/>
</dbReference>
<dbReference type="Proteomes" id="UP000000591">
    <property type="component" value="Chromosome VI"/>
</dbReference>
<name>Q752S0_EREGS</name>
<dbReference type="PANTHER" id="PTHR13007:SF19">
    <property type="entry name" value="PRE-MRNA-SPLICING FACTOR 18"/>
    <property type="match status" value="1"/>
</dbReference>
<proteinExistence type="inferred from homology"/>
<dbReference type="FunCoup" id="Q752S0">
    <property type="interactions" value="583"/>
</dbReference>
<evidence type="ECO:0000256" key="3">
    <source>
        <dbReference type="ARBA" id="ARBA00018242"/>
    </source>
</evidence>
<accession>Q752S0</accession>
<evidence type="ECO:0000256" key="5">
    <source>
        <dbReference type="ARBA" id="ARBA00022728"/>
    </source>
</evidence>
<dbReference type="InParanoid" id="Q752S0"/>
<evidence type="ECO:0000313" key="10">
    <source>
        <dbReference type="Proteomes" id="UP000000591"/>
    </source>
</evidence>
<gene>
    <name evidence="9" type="ORF">AGOS_AFR503W</name>
</gene>
<evidence type="ECO:0000313" key="9">
    <source>
        <dbReference type="EMBL" id="AAS53874.2"/>
    </source>
</evidence>
<dbReference type="GO" id="GO:0005681">
    <property type="term" value="C:spliceosomal complex"/>
    <property type="evidence" value="ECO:0007669"/>
    <property type="project" value="UniProtKB-KW"/>
</dbReference>
<evidence type="ECO:0000259" key="8">
    <source>
        <dbReference type="Pfam" id="PF02840"/>
    </source>
</evidence>
<dbReference type="GO" id="GO:0006397">
    <property type="term" value="P:mRNA processing"/>
    <property type="evidence" value="ECO:0007669"/>
    <property type="project" value="UniProtKB-KW"/>
</dbReference>
<dbReference type="SUPFAM" id="SSF47938">
    <property type="entry name" value="Functional domain of the splicing factor Prp18"/>
    <property type="match status" value="1"/>
</dbReference>
<keyword evidence="4" id="KW-0507">mRNA processing</keyword>
<dbReference type="Pfam" id="PF02840">
    <property type="entry name" value="Prp18"/>
    <property type="match status" value="1"/>
</dbReference>
<dbReference type="GeneID" id="4622329"/>
<evidence type="ECO:0000256" key="2">
    <source>
        <dbReference type="ARBA" id="ARBA00008137"/>
    </source>
</evidence>
<keyword evidence="5" id="KW-0747">Spliceosome</keyword>
<dbReference type="Gene3D" id="1.20.940.10">
    <property type="entry name" value="Functional domain of the splicing factor Prp18"/>
    <property type="match status" value="1"/>
</dbReference>
<evidence type="ECO:0000256" key="6">
    <source>
        <dbReference type="ARBA" id="ARBA00023187"/>
    </source>
</evidence>
<dbReference type="RefSeq" id="NP_986050.2">
    <property type="nucleotide sequence ID" value="NM_212186.2"/>
</dbReference>
<evidence type="ECO:0000256" key="1">
    <source>
        <dbReference type="ARBA" id="ARBA00004123"/>
    </source>
</evidence>
<dbReference type="eggNOG" id="KOG2808">
    <property type="taxonomic scope" value="Eukaryota"/>
</dbReference>
<comment type="subcellular location">
    <subcellularLocation>
        <location evidence="1">Nucleus</location>
    </subcellularLocation>
</comment>
<sequence>MDVADIEALIKSEASISTDIDPHSIPEGDPQLQLRCNLYIHTLIRRWEETEPVYLPECLPELKRHLFPLLVQLRRGSLQKDLLTTLASLLYHLQQEEFAQAEQCYLDLSLGKVAWPIGVAGVGIHSAHDTARRIGTTRANVMKDEETRDWILQVKRLITFSIKAEPQSSEDEDDED</sequence>
<organism evidence="9 10">
    <name type="scientific">Eremothecium gossypii (strain ATCC 10895 / CBS 109.51 / FGSC 9923 / NRRL Y-1056)</name>
    <name type="common">Yeast</name>
    <name type="synonym">Ashbya gossypii</name>
    <dbReference type="NCBI Taxonomy" id="284811"/>
    <lineage>
        <taxon>Eukaryota</taxon>
        <taxon>Fungi</taxon>
        <taxon>Dikarya</taxon>
        <taxon>Ascomycota</taxon>
        <taxon>Saccharomycotina</taxon>
        <taxon>Saccharomycetes</taxon>
        <taxon>Saccharomycetales</taxon>
        <taxon>Saccharomycetaceae</taxon>
        <taxon>Eremothecium</taxon>
    </lineage>
</organism>
<keyword evidence="7" id="KW-0539">Nucleus</keyword>
<dbReference type="GO" id="GO:0008380">
    <property type="term" value="P:RNA splicing"/>
    <property type="evidence" value="ECO:0007669"/>
    <property type="project" value="UniProtKB-KW"/>
</dbReference>
<dbReference type="EMBL" id="AE016819">
    <property type="protein sequence ID" value="AAS53874.2"/>
    <property type="molecule type" value="Genomic_DNA"/>
</dbReference>
<protein>
    <recommendedName>
        <fullName evidence="3">Pre-mRNA-splicing factor 18</fullName>
    </recommendedName>
</protein>
<dbReference type="FunFam" id="1.20.940.10:FF:000011">
    <property type="entry name" value="Pre-mRNA-splicing factor 18"/>
    <property type="match status" value="1"/>
</dbReference>
<reference evidence="9 10" key="1">
    <citation type="journal article" date="2004" name="Science">
        <title>The Ashbya gossypii genome as a tool for mapping the ancient Saccharomyces cerevisiae genome.</title>
        <authorList>
            <person name="Dietrich F.S."/>
            <person name="Voegeli S."/>
            <person name="Brachat S."/>
            <person name="Lerch A."/>
            <person name="Gates K."/>
            <person name="Steiner S."/>
            <person name="Mohr C."/>
            <person name="Pohlmann R."/>
            <person name="Luedi P."/>
            <person name="Choi S."/>
            <person name="Wing R.A."/>
            <person name="Flavier A."/>
            <person name="Gaffney T.D."/>
            <person name="Philippsen P."/>
        </authorList>
    </citation>
    <scope>NUCLEOTIDE SEQUENCE [LARGE SCALE GENOMIC DNA]</scope>
    <source>
        <strain evidence="10">ATCC 10895 / CBS 109.51 / FGSC 9923 / NRRL Y-1056</strain>
    </source>
</reference>
<feature type="domain" description="Prp18" evidence="8">
    <location>
        <begin position="61"/>
        <end position="165"/>
    </location>
</feature>
<dbReference type="OrthoDB" id="10261918at2759"/>
<comment type="similarity">
    <text evidence="2">Belongs to the PRP18 family.</text>
</comment>
<keyword evidence="6" id="KW-0508">mRNA splicing</keyword>